<evidence type="ECO:0000256" key="4">
    <source>
        <dbReference type="ARBA" id="ARBA00022679"/>
    </source>
</evidence>
<proteinExistence type="inferred from homology"/>
<dbReference type="Pfam" id="PF00562">
    <property type="entry name" value="RNA_pol_Rpb2_6"/>
    <property type="match status" value="1"/>
</dbReference>
<feature type="domain" description="RNA polymerase Rpb2" evidence="13">
    <location>
        <begin position="209"/>
        <end position="298"/>
    </location>
</feature>
<accession>A0A0V0U6Q8</accession>
<evidence type="ECO:0000256" key="3">
    <source>
        <dbReference type="ARBA" id="ARBA00022478"/>
    </source>
</evidence>
<evidence type="ECO:0000313" key="17">
    <source>
        <dbReference type="EMBL" id="KRX46964.1"/>
    </source>
</evidence>
<name>A0A0V0U6Q8_9BILA</name>
<dbReference type="InterPro" id="IPR009674">
    <property type="entry name" value="Rpa2_dom_4"/>
</dbReference>
<dbReference type="STRING" id="144512.A0A0V0U6Q8"/>
<feature type="domain" description="RNA polymerase Rpb2" evidence="12">
    <location>
        <begin position="964"/>
        <end position="1011"/>
    </location>
</feature>
<dbReference type="Gene3D" id="3.90.1800.10">
    <property type="entry name" value="RNA polymerase alpha subunit dimerisation domain"/>
    <property type="match status" value="1"/>
</dbReference>
<dbReference type="InterPro" id="IPR007641">
    <property type="entry name" value="RNA_pol_Rpb2_7"/>
</dbReference>
<comment type="similarity">
    <text evidence="2 9">Belongs to the RNA polymerase beta chain family.</text>
</comment>
<dbReference type="InterPro" id="IPR007121">
    <property type="entry name" value="RNA_pol_bsu_CS"/>
</dbReference>
<keyword evidence="3 10" id="KW-0240">DNA-directed RNA polymerase</keyword>
<comment type="caution">
    <text evidence="17">The sequence shown here is derived from an EMBL/GenBank/DDBJ whole genome shotgun (WGS) entry which is preliminary data.</text>
</comment>
<dbReference type="InterPro" id="IPR037033">
    <property type="entry name" value="DNA-dir_RNAP_su2_hyb_sf"/>
</dbReference>
<dbReference type="SUPFAM" id="SSF64484">
    <property type="entry name" value="beta and beta-prime subunits of DNA dependent RNA-polymerase"/>
    <property type="match status" value="1"/>
</dbReference>
<dbReference type="GO" id="GO:0000428">
    <property type="term" value="C:DNA-directed RNA polymerase complex"/>
    <property type="evidence" value="ECO:0007669"/>
    <property type="project" value="UniProtKB-KW"/>
</dbReference>
<dbReference type="CDD" id="cd00653">
    <property type="entry name" value="RNA_pol_B_RPB2"/>
    <property type="match status" value="1"/>
</dbReference>
<dbReference type="InterPro" id="IPR007120">
    <property type="entry name" value="DNA-dir_RNAP_su2_dom"/>
</dbReference>
<dbReference type="GO" id="GO:0003677">
    <property type="term" value="F:DNA binding"/>
    <property type="evidence" value="ECO:0007669"/>
    <property type="project" value="InterPro"/>
</dbReference>
<evidence type="ECO:0000256" key="2">
    <source>
        <dbReference type="ARBA" id="ARBA00006835"/>
    </source>
</evidence>
<feature type="domain" description="RNA polymerase Rpb2" evidence="15">
    <location>
        <begin position="381"/>
        <end position="445"/>
    </location>
</feature>
<dbReference type="PANTHER" id="PTHR20856">
    <property type="entry name" value="DNA-DIRECTED RNA POLYMERASE I SUBUNIT 2"/>
    <property type="match status" value="1"/>
</dbReference>
<dbReference type="Gene3D" id="3.90.1110.10">
    <property type="entry name" value="RNA polymerase Rpb2, domain 2"/>
    <property type="match status" value="2"/>
</dbReference>
<keyword evidence="5 10" id="KW-0548">Nucleotidyltransferase</keyword>
<dbReference type="EC" id="2.7.7.6" evidence="10"/>
<evidence type="ECO:0000259" key="11">
    <source>
        <dbReference type="Pfam" id="PF00562"/>
    </source>
</evidence>
<dbReference type="Pfam" id="PF04561">
    <property type="entry name" value="RNA_pol_Rpb2_2"/>
    <property type="match status" value="1"/>
</dbReference>
<evidence type="ECO:0000259" key="16">
    <source>
        <dbReference type="Pfam" id="PF06883"/>
    </source>
</evidence>
<dbReference type="InterPro" id="IPR007642">
    <property type="entry name" value="RNA_pol_Rpb2_2"/>
</dbReference>
<reference evidence="17 18" key="1">
    <citation type="submission" date="2015-01" db="EMBL/GenBank/DDBJ databases">
        <title>Evolution of Trichinella species and genotypes.</title>
        <authorList>
            <person name="Korhonen P.K."/>
            <person name="Edoardo P."/>
            <person name="Giuseppe L.R."/>
            <person name="Gasser R.B."/>
        </authorList>
    </citation>
    <scope>NUCLEOTIDE SEQUENCE [LARGE SCALE GENOMIC DNA]</scope>
    <source>
        <strain evidence="17">ISS417</strain>
    </source>
</reference>
<dbReference type="Gene3D" id="2.40.270.10">
    <property type="entry name" value="DNA-directed RNA polymerase, subunit 2, domain 6"/>
    <property type="match status" value="1"/>
</dbReference>
<evidence type="ECO:0000256" key="1">
    <source>
        <dbReference type="ARBA" id="ARBA00004123"/>
    </source>
</evidence>
<evidence type="ECO:0000259" key="13">
    <source>
        <dbReference type="Pfam" id="PF04561"/>
    </source>
</evidence>
<evidence type="ECO:0000256" key="6">
    <source>
        <dbReference type="ARBA" id="ARBA00023163"/>
    </source>
</evidence>
<evidence type="ECO:0000256" key="7">
    <source>
        <dbReference type="ARBA" id="ARBA00023242"/>
    </source>
</evidence>
<dbReference type="PROSITE" id="PS01166">
    <property type="entry name" value="RNA_POL_BETA"/>
    <property type="match status" value="1"/>
</dbReference>
<gene>
    <name evidence="17" type="primary">Polr1b</name>
    <name evidence="17" type="ORF">T05_6348</name>
</gene>
<dbReference type="Pfam" id="PF04563">
    <property type="entry name" value="RNA_pol_Rpb2_1"/>
    <property type="match status" value="1"/>
</dbReference>
<dbReference type="EMBL" id="JYDJ01000049">
    <property type="protein sequence ID" value="KRX46964.1"/>
    <property type="molecule type" value="Genomic_DNA"/>
</dbReference>
<dbReference type="Pfam" id="PF04560">
    <property type="entry name" value="RNA_pol_Rpb2_7"/>
    <property type="match status" value="1"/>
</dbReference>
<evidence type="ECO:0000259" key="12">
    <source>
        <dbReference type="Pfam" id="PF04560"/>
    </source>
</evidence>
<dbReference type="GO" id="GO:0005634">
    <property type="term" value="C:nucleus"/>
    <property type="evidence" value="ECO:0007669"/>
    <property type="project" value="UniProtKB-SubCell"/>
</dbReference>
<evidence type="ECO:0000259" key="15">
    <source>
        <dbReference type="Pfam" id="PF04565"/>
    </source>
</evidence>
<keyword evidence="6 10" id="KW-0804">Transcription</keyword>
<dbReference type="Pfam" id="PF04565">
    <property type="entry name" value="RNA_pol_Rpb2_3"/>
    <property type="match status" value="1"/>
</dbReference>
<feature type="non-terminal residue" evidence="17">
    <location>
        <position position="1"/>
    </location>
</feature>
<feature type="domain" description="DNA-directed RNA polymerase I subunit RPA2" evidence="16">
    <location>
        <begin position="493"/>
        <end position="550"/>
    </location>
</feature>
<comment type="function">
    <text evidence="10">DNA-dependent RNA polymerase catalyzes the transcription of DNA into RNA using the four ribonucleoside triphosphates as substrates.</text>
</comment>
<dbReference type="Gene3D" id="3.90.1100.10">
    <property type="match status" value="2"/>
</dbReference>
<dbReference type="Gene3D" id="2.40.50.150">
    <property type="match status" value="1"/>
</dbReference>
<sequence length="1229" mass="138897">LLNLLFFYCEVKMINAELVEPHIKSFNYFAEQGITQAVENPFIGFPAISKDGGDANALKLWPSEVIVFCAKLLATLTIKINNQVVDSARRNLGDIPIMLMSNRCHLTKLNPNQLMKEKEEMNEMGGYFIVNGQEKVVRMLIAQRRNYPLALVRPKWKQRGQYYTQYGISLRCVRDNHTAIYDCPDQFLYTELMRGFNEDEFWKGCVVNMLMDLKSENLNSKADALSYLGRLFRAALPVITSTTNMEAGQILIDRYLCVHLNTDREKFDFLIYSAQKLCSLAKEEIVPESPDSIANQEVLLPGMILLLILKERLEIMLTRMCRYIVDSIICDSSHQFQARHITTAVKFTSLVTRALEYFLRTGNLPSNVHHAFSQQSGFCIIAERLNHLRFVGHFRGIHRGAFFSEVRSTDVRKLSTEAWGFICPVHTPDGSPCGLLNHLAASCRVTATQGSRDLVIHAISKFGLLSLTASAMLNLDSATDQYYYRVIVDGSVIGVIGEENVQQAIQILRKEKSSGVFLSIFTEICFFSRKTFSMHYPGLFIFTEFGRFMRPVNNLSIEPPSNREYIGTMEQLFLGICIGPEDFEEGVTTHQEIDPANILSFNAKMIPFPDHNQSPRNVYQCQMAKQTMGTPVHSLVHRTDNKMYCLRTPQSPLVKTESYDAYAIDNYPLGTNAIVAVISYTGYDMEDAMIINKASVERGFAHACIYKTERINLNDRLYDGRNVFFHRDPADATLSAFVDEDGLPQVGKLYSKNDPLVCILDKETGSYMVKRYHSSEDAYVDNIKIIGSASGAELLKHICVTFRVIRNPFVGDKFASRHGQKGINSFLWPAENMPFTESGMVPDIIFNPHGFPSRMTVGMMIESMAGKSAALHGIKHDATPFKFSDEHPAIEYFGQLLTKAGYNYYGNERMYSGIDGRMLEVDIFFGVVYYQRLRHMVSDKFQVRATGTVDLLTKQPVQGRKRGGGIRFGEMERDSLISHGTAFLLHDRLFDNSDKDYACLCTGCGRLISTNFKKFWNNGTHQAPNAVAPVLPFTSLNELTVNHKEHILNIQHILCNIPIFPQLSGTSKLVYLAFIIKGHILATIIDKTQLRNRDGLLQAKFSLPHFTEIRLVAPGLLSIRTCVHGYCSGLRKFTPRTDQNSLKWLRNFREPEGQVARWLEKLAEFDFEVVHRPGKKHQNADALSRRACRECGSSDDFLDIQVAGMALESVSPVGRWQKKDGAHAGPGVD</sequence>
<evidence type="ECO:0000313" key="18">
    <source>
        <dbReference type="Proteomes" id="UP000055048"/>
    </source>
</evidence>
<dbReference type="InterPro" id="IPR037034">
    <property type="entry name" value="RNA_pol_Rpb2_2_sf"/>
</dbReference>
<comment type="subcellular location">
    <subcellularLocation>
        <location evidence="1">Nucleus</location>
    </subcellularLocation>
</comment>
<dbReference type="InterPro" id="IPR007645">
    <property type="entry name" value="RNA_pol_Rpb2_3"/>
</dbReference>
<comment type="catalytic activity">
    <reaction evidence="8">
        <text>RNA(n) + a ribonucleoside 5'-triphosphate = RNA(n+1) + diphosphate</text>
        <dbReference type="Rhea" id="RHEA:21248"/>
        <dbReference type="Rhea" id="RHEA-COMP:14527"/>
        <dbReference type="Rhea" id="RHEA-COMP:17342"/>
        <dbReference type="ChEBI" id="CHEBI:33019"/>
        <dbReference type="ChEBI" id="CHEBI:61557"/>
        <dbReference type="ChEBI" id="CHEBI:140395"/>
        <dbReference type="EC" id="2.7.7.6"/>
    </reaction>
    <physiologicalReaction direction="left-to-right" evidence="8">
        <dbReference type="Rhea" id="RHEA:21249"/>
    </physiologicalReaction>
</comment>
<evidence type="ECO:0000256" key="10">
    <source>
        <dbReference type="RuleBase" id="RU363031"/>
    </source>
</evidence>
<organism evidence="17 18">
    <name type="scientific">Trichinella murrelli</name>
    <dbReference type="NCBI Taxonomy" id="144512"/>
    <lineage>
        <taxon>Eukaryota</taxon>
        <taxon>Metazoa</taxon>
        <taxon>Ecdysozoa</taxon>
        <taxon>Nematoda</taxon>
        <taxon>Enoplea</taxon>
        <taxon>Dorylaimia</taxon>
        <taxon>Trichinellida</taxon>
        <taxon>Trichinellidae</taxon>
        <taxon>Trichinella</taxon>
    </lineage>
</organism>
<dbReference type="FunFam" id="2.40.270.10:FF:000011">
    <property type="entry name" value="DNA-directed RNA polymerase subunit beta"/>
    <property type="match status" value="1"/>
</dbReference>
<keyword evidence="7" id="KW-0539">Nucleus</keyword>
<dbReference type="InterPro" id="IPR015712">
    <property type="entry name" value="DNA-dir_RNA_pol_su2"/>
</dbReference>
<dbReference type="AlphaFoldDB" id="A0A0V0U6Q8"/>
<dbReference type="Proteomes" id="UP000055048">
    <property type="component" value="Unassembled WGS sequence"/>
</dbReference>
<protein>
    <recommendedName>
        <fullName evidence="10">DNA-directed RNA polymerase subunit beta</fullName>
        <ecNumber evidence="10">2.7.7.6</ecNumber>
    </recommendedName>
</protein>
<dbReference type="FunFam" id="2.40.270.10:FF:000006">
    <property type="entry name" value="DNA-directed RNA polymerase subunit beta"/>
    <property type="match status" value="1"/>
</dbReference>
<dbReference type="InterPro" id="IPR007644">
    <property type="entry name" value="RNA_pol_bsu_protrusion"/>
</dbReference>
<dbReference type="Pfam" id="PF06883">
    <property type="entry name" value="RNA_pol_Rpa2_4"/>
    <property type="match status" value="1"/>
</dbReference>
<evidence type="ECO:0000256" key="5">
    <source>
        <dbReference type="ARBA" id="ARBA00022695"/>
    </source>
</evidence>
<evidence type="ECO:0000256" key="9">
    <source>
        <dbReference type="RuleBase" id="RU000434"/>
    </source>
</evidence>
<dbReference type="GO" id="GO:0032549">
    <property type="term" value="F:ribonucleoside binding"/>
    <property type="evidence" value="ECO:0007669"/>
    <property type="project" value="InterPro"/>
</dbReference>
<feature type="domain" description="RNA polymerase beta subunit protrusion" evidence="14">
    <location>
        <begin position="68"/>
        <end position="327"/>
    </location>
</feature>
<evidence type="ECO:0000259" key="14">
    <source>
        <dbReference type="Pfam" id="PF04563"/>
    </source>
</evidence>
<dbReference type="GO" id="GO:0003899">
    <property type="term" value="F:DNA-directed RNA polymerase activity"/>
    <property type="evidence" value="ECO:0007669"/>
    <property type="project" value="UniProtKB-EC"/>
</dbReference>
<dbReference type="GO" id="GO:0006351">
    <property type="term" value="P:DNA-templated transcription"/>
    <property type="evidence" value="ECO:0007669"/>
    <property type="project" value="InterPro"/>
</dbReference>
<feature type="domain" description="DNA-directed RNA polymerase subunit 2 hybrid-binding" evidence="11">
    <location>
        <begin position="603"/>
        <end position="962"/>
    </location>
</feature>
<keyword evidence="4 10" id="KW-0808">Transferase</keyword>
<keyword evidence="18" id="KW-1185">Reference proteome</keyword>
<dbReference type="OrthoDB" id="10248617at2759"/>
<dbReference type="InterPro" id="IPR014724">
    <property type="entry name" value="RNA_pol_RPB2_OB-fold"/>
</dbReference>
<evidence type="ECO:0000256" key="8">
    <source>
        <dbReference type="ARBA" id="ARBA00047768"/>
    </source>
</evidence>